<keyword evidence="1" id="KW-1133">Transmembrane helix</keyword>
<dbReference type="AlphaFoldDB" id="X1KAP9"/>
<feature type="transmembrane region" description="Helical" evidence="1">
    <location>
        <begin position="7"/>
        <end position="27"/>
    </location>
</feature>
<comment type="caution">
    <text evidence="2">The sequence shown here is derived from an EMBL/GenBank/DDBJ whole genome shotgun (WGS) entry which is preliminary data.</text>
</comment>
<keyword evidence="1" id="KW-0472">Membrane</keyword>
<name>X1KAP9_9ZZZZ</name>
<reference evidence="2" key="1">
    <citation type="journal article" date="2014" name="Front. Microbiol.">
        <title>High frequency of phylogenetically diverse reductive dehalogenase-homologous genes in deep subseafloor sedimentary metagenomes.</title>
        <authorList>
            <person name="Kawai M."/>
            <person name="Futagami T."/>
            <person name="Toyoda A."/>
            <person name="Takaki Y."/>
            <person name="Nishi S."/>
            <person name="Hori S."/>
            <person name="Arai W."/>
            <person name="Tsubouchi T."/>
            <person name="Morono Y."/>
            <person name="Uchiyama I."/>
            <person name="Ito T."/>
            <person name="Fujiyama A."/>
            <person name="Inagaki F."/>
            <person name="Takami H."/>
        </authorList>
    </citation>
    <scope>NUCLEOTIDE SEQUENCE</scope>
    <source>
        <strain evidence="2">Expedition CK06-06</strain>
    </source>
</reference>
<gene>
    <name evidence="2" type="ORF">S06H3_14599</name>
</gene>
<evidence type="ECO:0000313" key="2">
    <source>
        <dbReference type="EMBL" id="GAI04092.1"/>
    </source>
</evidence>
<organism evidence="2">
    <name type="scientific">marine sediment metagenome</name>
    <dbReference type="NCBI Taxonomy" id="412755"/>
    <lineage>
        <taxon>unclassified sequences</taxon>
        <taxon>metagenomes</taxon>
        <taxon>ecological metagenomes</taxon>
    </lineage>
</organism>
<keyword evidence="1" id="KW-0812">Transmembrane</keyword>
<proteinExistence type="predicted"/>
<dbReference type="EMBL" id="BARV01007145">
    <property type="protein sequence ID" value="GAI04092.1"/>
    <property type="molecule type" value="Genomic_DNA"/>
</dbReference>
<sequence>MNNCSRWSAIVVAVIGVVSLVFGIIFIPQASSAEQKIADEIQPLAIADVDATYEAVKTKQAGLAMAEEPQIKAGTAAPSTTYNYLTIQRTSLGLARANIGLAGFVRSSGIIYIIVGLGLILAGVELFKKRRSVA</sequence>
<accession>X1KAP9</accession>
<evidence type="ECO:0000256" key="1">
    <source>
        <dbReference type="SAM" id="Phobius"/>
    </source>
</evidence>
<protein>
    <submittedName>
        <fullName evidence="2">Uncharacterized protein</fullName>
    </submittedName>
</protein>
<feature type="transmembrane region" description="Helical" evidence="1">
    <location>
        <begin position="109"/>
        <end position="127"/>
    </location>
</feature>